<keyword evidence="3" id="KW-1185">Reference proteome</keyword>
<feature type="non-terminal residue" evidence="2">
    <location>
        <position position="1"/>
    </location>
</feature>
<dbReference type="AlphaFoldDB" id="A0AAV5WBV2"/>
<name>A0AAV5WBV2_9BILA</name>
<accession>A0AAV5WBV2</accession>
<feature type="compositionally biased region" description="Basic and acidic residues" evidence="1">
    <location>
        <begin position="62"/>
        <end position="71"/>
    </location>
</feature>
<gene>
    <name evidence="2" type="ORF">PFISCL1PPCAC_20791</name>
</gene>
<feature type="region of interest" description="Disordered" evidence="1">
    <location>
        <begin position="62"/>
        <end position="118"/>
    </location>
</feature>
<evidence type="ECO:0008006" key="4">
    <source>
        <dbReference type="Google" id="ProtNLM"/>
    </source>
</evidence>
<feature type="non-terminal residue" evidence="2">
    <location>
        <position position="118"/>
    </location>
</feature>
<sequence length="118" mass="12502">KRLIELVVLATSVSLALFVIVTIGIANDFSDFNQSIIDDLQQSKNFASDAWGTMKSIHVDARDKRYAEPPRADNPYEAGPAPPAPTPPTGRSCDCAAAARKCPRGPPGPKGAPGDRGE</sequence>
<evidence type="ECO:0000313" key="3">
    <source>
        <dbReference type="Proteomes" id="UP001432322"/>
    </source>
</evidence>
<evidence type="ECO:0000256" key="1">
    <source>
        <dbReference type="SAM" id="MobiDB-lite"/>
    </source>
</evidence>
<proteinExistence type="predicted"/>
<dbReference type="EMBL" id="BTSY01000005">
    <property type="protein sequence ID" value="GMT29494.1"/>
    <property type="molecule type" value="Genomic_DNA"/>
</dbReference>
<dbReference type="Proteomes" id="UP001432322">
    <property type="component" value="Unassembled WGS sequence"/>
</dbReference>
<evidence type="ECO:0000313" key="2">
    <source>
        <dbReference type="EMBL" id="GMT29494.1"/>
    </source>
</evidence>
<reference evidence="2" key="1">
    <citation type="submission" date="2023-10" db="EMBL/GenBank/DDBJ databases">
        <title>Genome assembly of Pristionchus species.</title>
        <authorList>
            <person name="Yoshida K."/>
            <person name="Sommer R.J."/>
        </authorList>
    </citation>
    <scope>NUCLEOTIDE SEQUENCE</scope>
    <source>
        <strain evidence="2">RS5133</strain>
    </source>
</reference>
<protein>
    <recommendedName>
        <fullName evidence="4">Nematode cuticle collagen N-terminal domain-containing protein</fullName>
    </recommendedName>
</protein>
<organism evidence="2 3">
    <name type="scientific">Pristionchus fissidentatus</name>
    <dbReference type="NCBI Taxonomy" id="1538716"/>
    <lineage>
        <taxon>Eukaryota</taxon>
        <taxon>Metazoa</taxon>
        <taxon>Ecdysozoa</taxon>
        <taxon>Nematoda</taxon>
        <taxon>Chromadorea</taxon>
        <taxon>Rhabditida</taxon>
        <taxon>Rhabditina</taxon>
        <taxon>Diplogasteromorpha</taxon>
        <taxon>Diplogasteroidea</taxon>
        <taxon>Neodiplogasteridae</taxon>
        <taxon>Pristionchus</taxon>
    </lineage>
</organism>
<comment type="caution">
    <text evidence="2">The sequence shown here is derived from an EMBL/GenBank/DDBJ whole genome shotgun (WGS) entry which is preliminary data.</text>
</comment>